<keyword evidence="1" id="KW-0472">Membrane</keyword>
<evidence type="ECO:0000256" key="1">
    <source>
        <dbReference type="SAM" id="Phobius"/>
    </source>
</evidence>
<dbReference type="EMBL" id="RCCI01000004">
    <property type="protein sequence ID" value="RLJ67649.1"/>
    <property type="molecule type" value="Genomic_DNA"/>
</dbReference>
<accession>A0A497XN42</accession>
<dbReference type="RefSeq" id="WP_165904724.1">
    <property type="nucleotide sequence ID" value="NZ_BHVV01000001.1"/>
</dbReference>
<name>A0A497XN42_9PROT</name>
<protein>
    <submittedName>
        <fullName evidence="2">Uncharacterized protein</fullName>
    </submittedName>
</protein>
<organism evidence="2 3">
    <name type="scientific">Sulfurisoma sediminicola</name>
    <dbReference type="NCBI Taxonomy" id="1381557"/>
    <lineage>
        <taxon>Bacteria</taxon>
        <taxon>Pseudomonadati</taxon>
        <taxon>Pseudomonadota</taxon>
        <taxon>Betaproteobacteria</taxon>
        <taxon>Nitrosomonadales</taxon>
        <taxon>Sterolibacteriaceae</taxon>
        <taxon>Sulfurisoma</taxon>
    </lineage>
</organism>
<reference evidence="2 3" key="1">
    <citation type="submission" date="2018-10" db="EMBL/GenBank/DDBJ databases">
        <title>Genomic Encyclopedia of Type Strains, Phase IV (KMG-IV): sequencing the most valuable type-strain genomes for metagenomic binning, comparative biology and taxonomic classification.</title>
        <authorList>
            <person name="Goeker M."/>
        </authorList>
    </citation>
    <scope>NUCLEOTIDE SEQUENCE [LARGE SCALE GENOMIC DNA]</scope>
    <source>
        <strain evidence="2 3">DSM 26916</strain>
    </source>
</reference>
<comment type="caution">
    <text evidence="2">The sequence shown here is derived from an EMBL/GenBank/DDBJ whole genome shotgun (WGS) entry which is preliminary data.</text>
</comment>
<proteinExistence type="predicted"/>
<sequence>MNEGTMSGFPKSSESALKKIGVFVCGTCIFGWTALGVAVIGVTLAKVFGYF</sequence>
<gene>
    <name evidence="2" type="ORF">DFR35_0198</name>
</gene>
<keyword evidence="1" id="KW-1133">Transmembrane helix</keyword>
<evidence type="ECO:0000313" key="2">
    <source>
        <dbReference type="EMBL" id="RLJ67649.1"/>
    </source>
</evidence>
<keyword evidence="1" id="KW-0812">Transmembrane</keyword>
<feature type="transmembrane region" description="Helical" evidence="1">
    <location>
        <begin position="20"/>
        <end position="45"/>
    </location>
</feature>
<dbReference type="Proteomes" id="UP000268908">
    <property type="component" value="Unassembled WGS sequence"/>
</dbReference>
<dbReference type="AlphaFoldDB" id="A0A497XN42"/>
<keyword evidence="3" id="KW-1185">Reference proteome</keyword>
<evidence type="ECO:0000313" key="3">
    <source>
        <dbReference type="Proteomes" id="UP000268908"/>
    </source>
</evidence>